<comment type="caution">
    <text evidence="5">The sequence shown here is derived from an EMBL/GenBank/DDBJ whole genome shotgun (WGS) entry which is preliminary data.</text>
</comment>
<evidence type="ECO:0000256" key="3">
    <source>
        <dbReference type="ARBA" id="ARBA00023163"/>
    </source>
</evidence>
<dbReference type="InterPro" id="IPR036390">
    <property type="entry name" value="WH_DNA-bd_sf"/>
</dbReference>
<proteinExistence type="predicted"/>
<dbReference type="GO" id="GO:0003700">
    <property type="term" value="F:DNA-binding transcription factor activity"/>
    <property type="evidence" value="ECO:0007669"/>
    <property type="project" value="InterPro"/>
</dbReference>
<dbReference type="Gene3D" id="1.10.10.10">
    <property type="entry name" value="Winged helix-like DNA-binding domain superfamily/Winged helix DNA-binding domain"/>
    <property type="match status" value="1"/>
</dbReference>
<dbReference type="SUPFAM" id="SSF46785">
    <property type="entry name" value="Winged helix' DNA-binding domain"/>
    <property type="match status" value="1"/>
</dbReference>
<accession>A0A645DRU9</accession>
<dbReference type="PANTHER" id="PTHR38465">
    <property type="entry name" value="HTH-TYPE TRANSCRIPTIONAL REGULATOR MJ1563-RELATED"/>
    <property type="match status" value="1"/>
</dbReference>
<dbReference type="PIRSF" id="PIRSF006707">
    <property type="entry name" value="MJ1563"/>
    <property type="match status" value="1"/>
</dbReference>
<evidence type="ECO:0000313" key="5">
    <source>
        <dbReference type="EMBL" id="MPM92031.1"/>
    </source>
</evidence>
<reference evidence="5" key="1">
    <citation type="submission" date="2019-08" db="EMBL/GenBank/DDBJ databases">
        <authorList>
            <person name="Kucharzyk K."/>
            <person name="Murdoch R.W."/>
            <person name="Higgins S."/>
            <person name="Loffler F."/>
        </authorList>
    </citation>
    <scope>NUCLEOTIDE SEQUENCE</scope>
</reference>
<keyword evidence="3" id="KW-0804">Transcription</keyword>
<feature type="domain" description="HTH marR-type" evidence="4">
    <location>
        <begin position="22"/>
        <end position="80"/>
    </location>
</feature>
<dbReference type="InterPro" id="IPR026282">
    <property type="entry name" value="MJ1563"/>
</dbReference>
<dbReference type="EMBL" id="VSSQ01039013">
    <property type="protein sequence ID" value="MPM92031.1"/>
    <property type="molecule type" value="Genomic_DNA"/>
</dbReference>
<dbReference type="InterPro" id="IPR036388">
    <property type="entry name" value="WH-like_DNA-bd_sf"/>
</dbReference>
<gene>
    <name evidence="5" type="ORF">SDC9_139165</name>
</gene>
<dbReference type="InterPro" id="IPR000835">
    <property type="entry name" value="HTH_MarR-typ"/>
</dbReference>
<evidence type="ECO:0000259" key="4">
    <source>
        <dbReference type="Pfam" id="PF12802"/>
    </source>
</evidence>
<organism evidence="5">
    <name type="scientific">bioreactor metagenome</name>
    <dbReference type="NCBI Taxonomy" id="1076179"/>
    <lineage>
        <taxon>unclassified sequences</taxon>
        <taxon>metagenomes</taxon>
        <taxon>ecological metagenomes</taxon>
    </lineage>
</organism>
<protein>
    <recommendedName>
        <fullName evidence="4">HTH marR-type domain-containing protein</fullName>
    </recommendedName>
</protein>
<keyword evidence="1" id="KW-0805">Transcription regulation</keyword>
<dbReference type="PANTHER" id="PTHR38465:SF1">
    <property type="entry name" value="HTH-TYPE TRANSCRIPTIONAL REGULATOR MJ1563-RELATED"/>
    <property type="match status" value="1"/>
</dbReference>
<dbReference type="GO" id="GO:0003677">
    <property type="term" value="F:DNA binding"/>
    <property type="evidence" value="ECO:0007669"/>
    <property type="project" value="UniProtKB-KW"/>
</dbReference>
<keyword evidence="2" id="KW-0238">DNA-binding</keyword>
<evidence type="ECO:0000256" key="1">
    <source>
        <dbReference type="ARBA" id="ARBA00023015"/>
    </source>
</evidence>
<dbReference type="Pfam" id="PF12802">
    <property type="entry name" value="MarR_2"/>
    <property type="match status" value="1"/>
</dbReference>
<evidence type="ECO:0000256" key="2">
    <source>
        <dbReference type="ARBA" id="ARBA00023125"/>
    </source>
</evidence>
<dbReference type="InterPro" id="IPR052362">
    <property type="entry name" value="HTH-GbsR_regulator"/>
</dbReference>
<dbReference type="AlphaFoldDB" id="A0A645DRU9"/>
<name>A0A645DRU9_9ZZZZ</name>
<sequence length="172" mass="19963">MRNNPTLQQLVSHWGQMARRWGISRMVAEIHALLFFSARPTPADELVETLGVARSHVSNSLKELQNWGVIKVVRLEGDRRDHFESIKDTWQLFEVLLEERKRRELDPTLQLLRETAAQMSQSPDPSPVRQRVSEMLAFYEEVDRFYSEVKRLPLSARVGLLRAGGKIGTWLR</sequence>